<dbReference type="Pfam" id="PF12802">
    <property type="entry name" value="MarR_2"/>
    <property type="match status" value="1"/>
</dbReference>
<dbReference type="InterPro" id="IPR036388">
    <property type="entry name" value="WH-like_DNA-bd_sf"/>
</dbReference>
<dbReference type="Proteomes" id="UP000271925">
    <property type="component" value="Unassembled WGS sequence"/>
</dbReference>
<dbReference type="InterPro" id="IPR011991">
    <property type="entry name" value="ArsR-like_HTH"/>
</dbReference>
<dbReference type="PANTHER" id="PTHR13947:SF37">
    <property type="entry name" value="LD18367P"/>
    <property type="match status" value="1"/>
</dbReference>
<dbReference type="InterPro" id="IPR016181">
    <property type="entry name" value="Acyl_CoA_acyltransferase"/>
</dbReference>
<evidence type="ECO:0000259" key="2">
    <source>
        <dbReference type="PROSITE" id="PS50995"/>
    </source>
</evidence>
<dbReference type="OrthoDB" id="1431064at2"/>
<dbReference type="RefSeq" id="WP_124877495.1">
    <property type="nucleotide sequence ID" value="NZ_RQJO01000010.1"/>
</dbReference>
<keyword evidence="5" id="KW-1185">Reference proteome</keyword>
<dbReference type="PANTHER" id="PTHR13947">
    <property type="entry name" value="GNAT FAMILY N-ACETYLTRANSFERASE"/>
    <property type="match status" value="1"/>
</dbReference>
<dbReference type="AlphaFoldDB" id="A0A3P1BJM9"/>
<dbReference type="Gene3D" id="3.40.630.30">
    <property type="match status" value="1"/>
</dbReference>
<dbReference type="SUPFAM" id="SSF46785">
    <property type="entry name" value="Winged helix' DNA-binding domain"/>
    <property type="match status" value="1"/>
</dbReference>
<comment type="caution">
    <text evidence="4">The sequence shown here is derived from an EMBL/GenBank/DDBJ whole genome shotgun (WGS) entry which is preliminary data.</text>
</comment>
<dbReference type="InterPro" id="IPR000835">
    <property type="entry name" value="HTH_MarR-typ"/>
</dbReference>
<dbReference type="GO" id="GO:0008080">
    <property type="term" value="F:N-acetyltransferase activity"/>
    <property type="evidence" value="ECO:0007669"/>
    <property type="project" value="InterPro"/>
</dbReference>
<reference evidence="4 5" key="1">
    <citation type="submission" date="2018-11" db="EMBL/GenBank/DDBJ databases">
        <authorList>
            <person name="Zhou Z."/>
            <person name="Wang G."/>
        </authorList>
    </citation>
    <scope>NUCLEOTIDE SEQUENCE [LARGE SCALE GENOMIC DNA]</scope>
    <source>
        <strain evidence="4 5">KCTC52004</strain>
    </source>
</reference>
<name>A0A3P1BJM9_9BACT</name>
<dbReference type="SMART" id="SM00347">
    <property type="entry name" value="HTH_MARR"/>
    <property type="match status" value="1"/>
</dbReference>
<evidence type="ECO:0000313" key="4">
    <source>
        <dbReference type="EMBL" id="RRB01033.1"/>
    </source>
</evidence>
<protein>
    <submittedName>
        <fullName evidence="4">GNAT family N-acetyltransferase</fullName>
    </submittedName>
</protein>
<accession>A0A3P1BJM9</accession>
<dbReference type="Gene3D" id="1.10.10.10">
    <property type="entry name" value="Winged helix-like DNA-binding domain superfamily/Winged helix DNA-binding domain"/>
    <property type="match status" value="1"/>
</dbReference>
<gene>
    <name evidence="4" type="ORF">EHT25_22910</name>
</gene>
<dbReference type="InterPro" id="IPR000182">
    <property type="entry name" value="GNAT_dom"/>
</dbReference>
<sequence>MDLMAQLGPLAFGSRLRRLSDLISRQASAVYQSFGIDFDPKWFTLFYLLSRKPPLSVTEIADELGFSHPAIIQLAKELELAGLISSEKSGKDSRKRLLSLSDKGRELLPELEKIWQAINELNTKLINKQRHNLIFAMEEMEETLAEEHYLSRFKTYFKMKQLDEIEIMDFDPTYREHFKRLNLAWIEKYFKVEEPDIRALSNPEGYIVEKGGRVFFARYNNEIVGTCALLKVNSSVYELGKMAVSPEAQGKQIGKKLCLHALEIARQLGARQVYLESNTSLTPALELYKKVGFYKVESSPSPYQRSNIKMQIDL</sequence>
<dbReference type="GO" id="GO:0003700">
    <property type="term" value="F:DNA-binding transcription factor activity"/>
    <property type="evidence" value="ECO:0007669"/>
    <property type="project" value="InterPro"/>
</dbReference>
<feature type="domain" description="N-acetyltransferase" evidence="3">
    <location>
        <begin position="165"/>
        <end position="314"/>
    </location>
</feature>
<dbReference type="InterPro" id="IPR050769">
    <property type="entry name" value="NAT_camello-type"/>
</dbReference>
<dbReference type="SUPFAM" id="SSF55729">
    <property type="entry name" value="Acyl-CoA N-acyltransferases (Nat)"/>
    <property type="match status" value="1"/>
</dbReference>
<dbReference type="EMBL" id="RQJO01000010">
    <property type="protein sequence ID" value="RRB01033.1"/>
    <property type="molecule type" value="Genomic_DNA"/>
</dbReference>
<dbReference type="InterPro" id="IPR036390">
    <property type="entry name" value="WH_DNA-bd_sf"/>
</dbReference>
<evidence type="ECO:0000259" key="3">
    <source>
        <dbReference type="PROSITE" id="PS51186"/>
    </source>
</evidence>
<dbReference type="CDD" id="cd00090">
    <property type="entry name" value="HTH_ARSR"/>
    <property type="match status" value="1"/>
</dbReference>
<evidence type="ECO:0000313" key="5">
    <source>
        <dbReference type="Proteomes" id="UP000271925"/>
    </source>
</evidence>
<dbReference type="PROSITE" id="PS50995">
    <property type="entry name" value="HTH_MARR_2"/>
    <property type="match status" value="1"/>
</dbReference>
<dbReference type="Pfam" id="PF00583">
    <property type="entry name" value="Acetyltransf_1"/>
    <property type="match status" value="1"/>
</dbReference>
<proteinExistence type="predicted"/>
<organism evidence="4 5">
    <name type="scientific">Larkinella rosea</name>
    <dbReference type="NCBI Taxonomy" id="2025312"/>
    <lineage>
        <taxon>Bacteria</taxon>
        <taxon>Pseudomonadati</taxon>
        <taxon>Bacteroidota</taxon>
        <taxon>Cytophagia</taxon>
        <taxon>Cytophagales</taxon>
        <taxon>Spirosomataceae</taxon>
        <taxon>Larkinella</taxon>
    </lineage>
</organism>
<feature type="domain" description="HTH marR-type" evidence="2">
    <location>
        <begin position="13"/>
        <end position="142"/>
    </location>
</feature>
<dbReference type="PROSITE" id="PS51186">
    <property type="entry name" value="GNAT"/>
    <property type="match status" value="1"/>
</dbReference>
<keyword evidence="1 4" id="KW-0808">Transferase</keyword>
<evidence type="ECO:0000256" key="1">
    <source>
        <dbReference type="ARBA" id="ARBA00022679"/>
    </source>
</evidence>
<dbReference type="CDD" id="cd04301">
    <property type="entry name" value="NAT_SF"/>
    <property type="match status" value="1"/>
</dbReference>